<dbReference type="Proteomes" id="UP001056756">
    <property type="component" value="Chromosome"/>
</dbReference>
<dbReference type="EMBL" id="CP097899">
    <property type="protein sequence ID" value="URN94911.1"/>
    <property type="molecule type" value="Genomic_DNA"/>
</dbReference>
<evidence type="ECO:0000313" key="2">
    <source>
        <dbReference type="Proteomes" id="UP001056756"/>
    </source>
</evidence>
<proteinExistence type="predicted"/>
<protein>
    <recommendedName>
        <fullName evidence="3">YtkA-like domain-containing protein</fullName>
    </recommendedName>
</protein>
<dbReference type="AlphaFoldDB" id="A0A9J6ZFU7"/>
<organism evidence="1 2">
    <name type="scientific">Candidatus Pristimantibacillus lignocellulolyticus</name>
    <dbReference type="NCBI Taxonomy" id="2994561"/>
    <lineage>
        <taxon>Bacteria</taxon>
        <taxon>Bacillati</taxon>
        <taxon>Bacillota</taxon>
        <taxon>Bacilli</taxon>
        <taxon>Bacillales</taxon>
        <taxon>Paenibacillaceae</taxon>
        <taxon>Candidatus Pristimantibacillus</taxon>
    </lineage>
</organism>
<evidence type="ECO:0000313" key="1">
    <source>
        <dbReference type="EMBL" id="URN94911.1"/>
    </source>
</evidence>
<name>A0A9J6ZFU7_9BACL</name>
<dbReference type="KEGG" id="plig:NAG76_01235"/>
<sequence length="137" mass="15492">MKKTTLFILCILTLIGMLYLSGCSSAQSSSTRPLTELVIPKVTTELTSQPASPKINEDSILTIHLLEDVNVRGGMRIELRNNSLTTKIFNATEIEVEEGMMYEVNVQFEQKGENEIYLHFNVDDTHMMQKKTIEVLP</sequence>
<reference evidence="1" key="1">
    <citation type="submission" date="2022-05" db="EMBL/GenBank/DDBJ databases">
        <title>Novel bacterial taxa in a minimal lignocellulolytic consortium and its capacity to transform plastics disclosed by genome-resolved metagenomics.</title>
        <authorList>
            <person name="Rodriguez C.A.D."/>
            <person name="Diaz-Garcia L."/>
            <person name="Herrera K."/>
            <person name="Tarazona N.A."/>
            <person name="Sproer C."/>
            <person name="Overmann J."/>
            <person name="Jimenez D.J."/>
        </authorList>
    </citation>
    <scope>NUCLEOTIDE SEQUENCE</scope>
    <source>
        <strain evidence="1">MAG5</strain>
    </source>
</reference>
<accession>A0A9J6ZFU7</accession>
<evidence type="ECO:0008006" key="3">
    <source>
        <dbReference type="Google" id="ProtNLM"/>
    </source>
</evidence>
<gene>
    <name evidence="1" type="ORF">NAG76_01235</name>
</gene>